<name>A0A1X8XKY4_9ENTE</name>
<keyword evidence="1" id="KW-1133">Transmembrane helix</keyword>
<evidence type="ECO:0000259" key="2">
    <source>
        <dbReference type="Pfam" id="PF13127"/>
    </source>
</evidence>
<organism evidence="3 4">
    <name type="scientific">Vagococcus fluvialis bH819</name>
    <dbReference type="NCBI Taxonomy" id="1255619"/>
    <lineage>
        <taxon>Bacteria</taxon>
        <taxon>Bacillati</taxon>
        <taxon>Bacillota</taxon>
        <taxon>Bacilli</taxon>
        <taxon>Lactobacillales</taxon>
        <taxon>Enterococcaceae</taxon>
        <taxon>Vagococcus</taxon>
    </lineage>
</organism>
<reference evidence="4" key="1">
    <citation type="submission" date="2017-02" db="EMBL/GenBank/DDBJ databases">
        <authorList>
            <person name="Dridi B."/>
        </authorList>
    </citation>
    <scope>NUCLEOTIDE SEQUENCE [LARGE SCALE GENOMIC DNA]</scope>
    <source>
        <strain evidence="4">bH819</strain>
    </source>
</reference>
<evidence type="ECO:0000256" key="1">
    <source>
        <dbReference type="SAM" id="Phobius"/>
    </source>
</evidence>
<protein>
    <recommendedName>
        <fullName evidence="2">DUF3955 domain-containing protein</fullName>
    </recommendedName>
</protein>
<keyword evidence="1" id="KW-0812">Transmembrane</keyword>
<feature type="domain" description="DUF3955" evidence="2">
    <location>
        <begin position="12"/>
        <end position="69"/>
    </location>
</feature>
<evidence type="ECO:0000313" key="3">
    <source>
        <dbReference type="EMBL" id="SLM84628.1"/>
    </source>
</evidence>
<accession>A0A1X8XKY4</accession>
<evidence type="ECO:0000313" key="4">
    <source>
        <dbReference type="Proteomes" id="UP000195918"/>
    </source>
</evidence>
<dbReference type="Pfam" id="PF13127">
    <property type="entry name" value="DUF3955"/>
    <property type="match status" value="1"/>
</dbReference>
<dbReference type="AlphaFoldDB" id="A0A1X8XKY4"/>
<dbReference type="Proteomes" id="UP000195918">
    <property type="component" value="Unassembled WGS sequence"/>
</dbReference>
<dbReference type="EMBL" id="FWFD01000003">
    <property type="protein sequence ID" value="SLM84628.1"/>
    <property type="molecule type" value="Genomic_DNA"/>
</dbReference>
<keyword evidence="1" id="KW-0472">Membrane</keyword>
<keyword evidence="4" id="KW-1185">Reference proteome</keyword>
<feature type="transmembrane region" description="Helical" evidence="1">
    <location>
        <begin position="12"/>
        <end position="31"/>
    </location>
</feature>
<proteinExistence type="predicted"/>
<dbReference type="InterPro" id="IPR025016">
    <property type="entry name" value="DUF3955"/>
</dbReference>
<sequence>MMKNNQSPKLTILSIILLIIGGSSLFIKGFLPEYVDAQGFLIEPYFFLIPIGFFIVFLGLIIGAIAFIRNMTGLRK</sequence>
<gene>
    <name evidence="3" type="ORF">FM121_00950</name>
</gene>
<feature type="transmembrane region" description="Helical" evidence="1">
    <location>
        <begin position="46"/>
        <end position="68"/>
    </location>
</feature>